<dbReference type="InterPro" id="IPR014922">
    <property type="entry name" value="YdhG-like"/>
</dbReference>
<dbReference type="Pfam" id="PF13376">
    <property type="entry name" value="OmdA"/>
    <property type="match status" value="1"/>
</dbReference>
<dbReference type="SUPFAM" id="SSF159888">
    <property type="entry name" value="YdhG-like"/>
    <property type="match status" value="1"/>
</dbReference>
<dbReference type="RefSeq" id="WP_119533004.1">
    <property type="nucleotide sequence ID" value="NZ_QXTF01000002.1"/>
</dbReference>
<accession>A0A418PZQ2</accession>
<dbReference type="OrthoDB" id="214150at2"/>
<evidence type="ECO:0000313" key="2">
    <source>
        <dbReference type="EMBL" id="RIX29116.1"/>
    </source>
</evidence>
<sequence>MSRDPRIDAYIAKAAPFASLILEHVRQRVHATVPEVEETLKWSAPGFTLDGKILLMMAAFKAHAAINFWRGQEIRGEAASDGAMGQFGKLKSVDDLPPDAELDALIRKAAELAGSAPAARKTKQAPKPAAEMHPDFATALAKAPKAKATLDGFPPSAQRDYLEWISEAKQDATRAKRVATAIEWLSEGKRRHWRYQNC</sequence>
<dbReference type="Gene3D" id="3.90.1150.200">
    <property type="match status" value="1"/>
</dbReference>
<evidence type="ECO:0000259" key="1">
    <source>
        <dbReference type="Pfam" id="PF08818"/>
    </source>
</evidence>
<protein>
    <recommendedName>
        <fullName evidence="1">YdhG-like domain-containing protein</fullName>
    </recommendedName>
</protein>
<organism evidence="2 3">
    <name type="scientific">Sphingomonas edaphi</name>
    <dbReference type="NCBI Taxonomy" id="2315689"/>
    <lineage>
        <taxon>Bacteria</taxon>
        <taxon>Pseudomonadati</taxon>
        <taxon>Pseudomonadota</taxon>
        <taxon>Alphaproteobacteria</taxon>
        <taxon>Sphingomonadales</taxon>
        <taxon>Sphingomonadaceae</taxon>
        <taxon>Sphingomonas</taxon>
    </lineage>
</organism>
<evidence type="ECO:0000313" key="3">
    <source>
        <dbReference type="Proteomes" id="UP000285023"/>
    </source>
</evidence>
<name>A0A418PZQ2_9SPHN</name>
<feature type="domain" description="YdhG-like" evidence="1">
    <location>
        <begin position="21"/>
        <end position="109"/>
    </location>
</feature>
<reference evidence="2 3" key="1">
    <citation type="submission" date="2018-09" db="EMBL/GenBank/DDBJ databases">
        <title>Sphingomonas sp. DAC4.</title>
        <authorList>
            <person name="Seo T."/>
        </authorList>
    </citation>
    <scope>NUCLEOTIDE SEQUENCE [LARGE SCALE GENOMIC DNA]</scope>
    <source>
        <strain evidence="2 3">DAC4</strain>
    </source>
</reference>
<dbReference type="AlphaFoldDB" id="A0A418PZQ2"/>
<dbReference type="Pfam" id="PF08818">
    <property type="entry name" value="DUF1801"/>
    <property type="match status" value="1"/>
</dbReference>
<comment type="caution">
    <text evidence="2">The sequence shown here is derived from an EMBL/GenBank/DDBJ whole genome shotgun (WGS) entry which is preliminary data.</text>
</comment>
<keyword evidence="3" id="KW-1185">Reference proteome</keyword>
<dbReference type="EMBL" id="QXTF01000002">
    <property type="protein sequence ID" value="RIX29116.1"/>
    <property type="molecule type" value="Genomic_DNA"/>
</dbReference>
<proteinExistence type="predicted"/>
<gene>
    <name evidence="2" type="ORF">D3M59_07285</name>
</gene>
<dbReference type="Proteomes" id="UP000285023">
    <property type="component" value="Unassembled WGS sequence"/>
</dbReference>